<dbReference type="PRINTS" id="PR00067">
    <property type="entry name" value="CATALASE"/>
</dbReference>
<dbReference type="InterPro" id="IPR018028">
    <property type="entry name" value="Catalase"/>
</dbReference>
<dbReference type="PANTHER" id="PTHR11465:SF23">
    <property type="entry name" value="CATALASE-2"/>
    <property type="match status" value="1"/>
</dbReference>
<evidence type="ECO:0000256" key="10">
    <source>
        <dbReference type="ARBA" id="ARBA00023004"/>
    </source>
</evidence>
<evidence type="ECO:0000256" key="11">
    <source>
        <dbReference type="ARBA" id="ARBA00023324"/>
    </source>
</evidence>
<evidence type="ECO:0000313" key="14">
    <source>
        <dbReference type="EMBL" id="MEL0615926.1"/>
    </source>
</evidence>
<evidence type="ECO:0000256" key="12">
    <source>
        <dbReference type="SAM" id="SignalP"/>
    </source>
</evidence>
<dbReference type="InterPro" id="IPR010582">
    <property type="entry name" value="Catalase_immune_responsive"/>
</dbReference>
<evidence type="ECO:0000259" key="13">
    <source>
        <dbReference type="SMART" id="SM01060"/>
    </source>
</evidence>
<evidence type="ECO:0000256" key="7">
    <source>
        <dbReference type="ARBA" id="ARBA00022617"/>
    </source>
</evidence>
<evidence type="ECO:0000256" key="6">
    <source>
        <dbReference type="ARBA" id="ARBA00022559"/>
    </source>
</evidence>
<comment type="cofactor">
    <cofactor evidence="1">
        <name>heme</name>
        <dbReference type="ChEBI" id="CHEBI:30413"/>
    </cofactor>
</comment>
<comment type="caution">
    <text evidence="14">The sequence shown here is derived from an EMBL/GenBank/DDBJ whole genome shotgun (WGS) entry which is preliminary data.</text>
</comment>
<dbReference type="SMART" id="SM01060">
    <property type="entry name" value="Catalase"/>
    <property type="match status" value="1"/>
</dbReference>
<dbReference type="EMBL" id="JBAKAP010000003">
    <property type="protein sequence ID" value="MEL0615926.1"/>
    <property type="molecule type" value="Genomic_DNA"/>
</dbReference>
<comment type="similarity">
    <text evidence="3">Belongs to the catalase family.</text>
</comment>
<evidence type="ECO:0000256" key="4">
    <source>
        <dbReference type="ARBA" id="ARBA00012314"/>
    </source>
</evidence>
<keyword evidence="9" id="KW-0560">Oxidoreductase</keyword>
<name>A0ABU9GCV8_COBMA</name>
<feature type="chain" id="PRO_5047457102" description="Catalase" evidence="12">
    <location>
        <begin position="26"/>
        <end position="515"/>
    </location>
</feature>
<comment type="function">
    <text evidence="2">Decomposes hydrogen peroxide into water and oxygen; serves to protect cells from the toxic effects of hydrogen peroxide.</text>
</comment>
<keyword evidence="12" id="KW-0732">Signal</keyword>
<feature type="signal peptide" evidence="12">
    <location>
        <begin position="1"/>
        <end position="25"/>
    </location>
</feature>
<dbReference type="Pfam" id="PF00199">
    <property type="entry name" value="Catalase"/>
    <property type="match status" value="1"/>
</dbReference>
<dbReference type="PROSITE" id="PS51402">
    <property type="entry name" value="CATALASE_3"/>
    <property type="match status" value="1"/>
</dbReference>
<evidence type="ECO:0000256" key="3">
    <source>
        <dbReference type="ARBA" id="ARBA00005329"/>
    </source>
</evidence>
<protein>
    <recommendedName>
        <fullName evidence="5">Catalase</fullName>
        <ecNumber evidence="4">1.11.1.6</ecNumber>
    </recommendedName>
</protein>
<evidence type="ECO:0000256" key="1">
    <source>
        <dbReference type="ARBA" id="ARBA00001971"/>
    </source>
</evidence>
<accession>A0ABU9GCV8</accession>
<keyword evidence="8" id="KW-0479">Metal-binding</keyword>
<dbReference type="Proteomes" id="UP001378242">
    <property type="component" value="Unassembled WGS sequence"/>
</dbReference>
<proteinExistence type="inferred from homology"/>
<dbReference type="CDD" id="cd08154">
    <property type="entry name" value="catalase_clade_1"/>
    <property type="match status" value="1"/>
</dbReference>
<dbReference type="Pfam" id="PF06628">
    <property type="entry name" value="Catalase-rel"/>
    <property type="match status" value="1"/>
</dbReference>
<keyword evidence="7" id="KW-0349">Heme</keyword>
<dbReference type="PANTHER" id="PTHR11465">
    <property type="entry name" value="CATALASE"/>
    <property type="match status" value="1"/>
</dbReference>
<dbReference type="RefSeq" id="WP_279854845.1">
    <property type="nucleotide sequence ID" value="NZ_BJOH01000003.1"/>
</dbReference>
<feature type="domain" description="Catalase core" evidence="13">
    <location>
        <begin position="31"/>
        <end position="414"/>
    </location>
</feature>
<dbReference type="InterPro" id="IPR002226">
    <property type="entry name" value="Catalase_haem_BS"/>
</dbReference>
<keyword evidence="15" id="KW-1185">Reference proteome</keyword>
<reference evidence="14 15" key="1">
    <citation type="submission" date="2024-02" db="EMBL/GenBank/DDBJ databases">
        <title>Bacteria isolated from the canopy kelp, Nereocystis luetkeana.</title>
        <authorList>
            <person name="Pfister C.A."/>
            <person name="Younker I.T."/>
            <person name="Light S.H."/>
        </authorList>
    </citation>
    <scope>NUCLEOTIDE SEQUENCE [LARGE SCALE GENOMIC DNA]</scope>
    <source>
        <strain evidence="14 15">TI.5.07</strain>
    </source>
</reference>
<evidence type="ECO:0000256" key="5">
    <source>
        <dbReference type="ARBA" id="ARBA00014132"/>
    </source>
</evidence>
<keyword evidence="10" id="KW-0408">Iron</keyword>
<organism evidence="14 15">
    <name type="scientific">Cobetia marina</name>
    <name type="common">Deleya marina</name>
    <dbReference type="NCBI Taxonomy" id="28258"/>
    <lineage>
        <taxon>Bacteria</taxon>
        <taxon>Pseudomonadati</taxon>
        <taxon>Pseudomonadota</taxon>
        <taxon>Gammaproteobacteria</taxon>
        <taxon>Oceanospirillales</taxon>
        <taxon>Halomonadaceae</taxon>
        <taxon>Cobetia</taxon>
    </lineage>
</organism>
<gene>
    <name evidence="14" type="ORF">V6243_03715</name>
</gene>
<dbReference type="EC" id="1.11.1.6" evidence="4"/>
<dbReference type="Gene3D" id="2.40.180.10">
    <property type="entry name" value="Catalase core domain"/>
    <property type="match status" value="1"/>
</dbReference>
<keyword evidence="11" id="KW-0376">Hydrogen peroxide</keyword>
<evidence type="ECO:0000256" key="9">
    <source>
        <dbReference type="ARBA" id="ARBA00023002"/>
    </source>
</evidence>
<evidence type="ECO:0000256" key="8">
    <source>
        <dbReference type="ARBA" id="ARBA00022723"/>
    </source>
</evidence>
<dbReference type="PIRSF" id="PIRSF038928">
    <property type="entry name" value="Catalase_clade1-3"/>
    <property type="match status" value="1"/>
</dbReference>
<keyword evidence="6" id="KW-0575">Peroxidase</keyword>
<dbReference type="InterPro" id="IPR020835">
    <property type="entry name" value="Catalase_sf"/>
</dbReference>
<evidence type="ECO:0000313" key="15">
    <source>
        <dbReference type="Proteomes" id="UP001378242"/>
    </source>
</evidence>
<evidence type="ECO:0000256" key="2">
    <source>
        <dbReference type="ARBA" id="ARBA00002974"/>
    </source>
</evidence>
<sequence length="515" mass="57979">MLSVRFPMKTLTAVMALGLSASSLAQQEVMTRSNGAPIGNNQDSLTAGPNGPTLLQDHHLLEKLGHFERERIPERVVHARGIGAYGEFRATADLTDLTVAAPFQDKGQVTPVFVRFSSVINSKGSPETLRDPRGFAVKFYTDQGNWDMVGINFPVFFIRDAMKFPDMIHALKPDPRTNLQDPNRYFDFFSHIPESTNMLTYLYSPLGVPASLREMDGSGVHAFKFVNGEGDWKYVKFTWKSRQGNHGMSPEEIAKVQSTDFNHLTDDLYTHLDEGDDPVWDLYIQTLDPSQLNSFDFNPLDTTKLWPQDLIPARKVGELTLNRVPDNFFQETEQAAMSPANLVPGIEPSEDRMLQGRLFAYADAQRYRLGANYSQLPVNAPKVAVHNNHQDGAGYSAPRSGSINYQPSRNADSLVDDSQYEYKRYTLNGTTQQQPIGKEQNFAQAGELYRSFSEEDQDDLIEVLGGDLGKVKNDEIRNIMVSYFYQADHEYGERLAKVAHVDMDDVEELIDAQQK</sequence>
<dbReference type="SUPFAM" id="SSF56634">
    <property type="entry name" value="Heme-dependent catalase-like"/>
    <property type="match status" value="1"/>
</dbReference>
<dbReference type="PROSITE" id="PS00437">
    <property type="entry name" value="CATALASE_1"/>
    <property type="match status" value="1"/>
</dbReference>
<dbReference type="InterPro" id="IPR024711">
    <property type="entry name" value="Catalase_clade1/3"/>
</dbReference>
<dbReference type="InterPro" id="IPR011614">
    <property type="entry name" value="Catalase_core"/>
</dbReference>